<dbReference type="Proteomes" id="UP000006346">
    <property type="component" value="Chromosome"/>
</dbReference>
<reference evidence="2 3" key="2">
    <citation type="journal article" date="2012" name="J. Bacteriol.">
        <title>Complete genome sequences of Desulfosporosinus orientis DSM765T, Desulfosporosinus youngiae DSM17734T, Desulfosporosinus meridiei DSM13257T, and Desulfosporosinus acidiphilus DSM22704T.</title>
        <authorList>
            <person name="Pester M."/>
            <person name="Brambilla E."/>
            <person name="Alazard D."/>
            <person name="Rattei T."/>
            <person name="Weinmaier T."/>
            <person name="Han J."/>
            <person name="Lucas S."/>
            <person name="Lapidus A."/>
            <person name="Cheng J.F."/>
            <person name="Goodwin L."/>
            <person name="Pitluck S."/>
            <person name="Peters L."/>
            <person name="Ovchinnikova G."/>
            <person name="Teshima H."/>
            <person name="Detter J.C."/>
            <person name="Han C.S."/>
            <person name="Tapia R."/>
            <person name="Land M.L."/>
            <person name="Hauser L."/>
            <person name="Kyrpides N.C."/>
            <person name="Ivanova N.N."/>
            <person name="Pagani I."/>
            <person name="Huntmann M."/>
            <person name="Wei C.L."/>
            <person name="Davenport K.W."/>
            <person name="Daligault H."/>
            <person name="Chain P.S."/>
            <person name="Chen A."/>
            <person name="Mavromatis K."/>
            <person name="Markowitz V."/>
            <person name="Szeto E."/>
            <person name="Mikhailova N."/>
            <person name="Pati A."/>
            <person name="Wagner M."/>
            <person name="Woyke T."/>
            <person name="Ollivier B."/>
            <person name="Klenk H.P."/>
            <person name="Spring S."/>
            <person name="Loy A."/>
        </authorList>
    </citation>
    <scope>NUCLEOTIDE SEQUENCE [LARGE SCALE GENOMIC DNA]</scope>
    <source>
        <strain evidence="3">ATCC 19365 / DSM 765 / NCIMB 8382 / VKM B-1628</strain>
    </source>
</reference>
<name>G7W5E0_DESOD</name>
<protein>
    <recommendedName>
        <fullName evidence="1">Helix-turn-helix domain-containing protein</fullName>
    </recommendedName>
</protein>
<dbReference type="Pfam" id="PF12728">
    <property type="entry name" value="HTH_17"/>
    <property type="match status" value="1"/>
</dbReference>
<dbReference type="OrthoDB" id="2167122at2"/>
<sequence>MIRVELDQKAMRELFLQRIDEHIKTIDHEVFFMNSKQLQKYLNMSWNSIVEHLISDKKFPSLKLGSKWLFPRQEVDLYMLKYYEEVQKSGGEIQKFKRKV</sequence>
<dbReference type="eggNOG" id="ENOG5033862">
    <property type="taxonomic scope" value="Bacteria"/>
</dbReference>
<dbReference type="InterPro" id="IPR041657">
    <property type="entry name" value="HTH_17"/>
</dbReference>
<dbReference type="KEGG" id="dor:Desor_0678"/>
<dbReference type="AlphaFoldDB" id="G7W5E0"/>
<dbReference type="STRING" id="768706.Desor_0678"/>
<reference evidence="3" key="1">
    <citation type="submission" date="2011-11" db="EMBL/GenBank/DDBJ databases">
        <title>Complete sequence of Desulfosporosinus orientis DSM 765.</title>
        <authorList>
            <person name="Lucas S."/>
            <person name="Han J."/>
            <person name="Lapidus A."/>
            <person name="Cheng J.-F."/>
            <person name="Goodwin L."/>
            <person name="Pitluck S."/>
            <person name="Peters L."/>
            <person name="Ovchinnikova G."/>
            <person name="Teshima H."/>
            <person name="Detter J.C."/>
            <person name="Han C."/>
            <person name="Tapia R."/>
            <person name="Land M."/>
            <person name="Hauser L."/>
            <person name="Kyrpides N."/>
            <person name="Ivanova N."/>
            <person name="Pagani I."/>
            <person name="Pester M."/>
            <person name="Spring S."/>
            <person name="Ollivier B."/>
            <person name="Rattei T."/>
            <person name="Klenk H.-P."/>
            <person name="Wagner M."/>
            <person name="Loy A."/>
            <person name="Woyke T."/>
        </authorList>
    </citation>
    <scope>NUCLEOTIDE SEQUENCE [LARGE SCALE GENOMIC DNA]</scope>
    <source>
        <strain evidence="3">ATCC 19365 / DSM 765 / NCIMB 8382 / VKM B-1628</strain>
    </source>
</reference>
<accession>G7W5E0</accession>
<dbReference type="HOGENOM" id="CLU_191198_0_0_9"/>
<dbReference type="PATRIC" id="fig|768706.3.peg.647"/>
<feature type="domain" description="Helix-turn-helix" evidence="1">
    <location>
        <begin position="33"/>
        <end position="79"/>
    </location>
</feature>
<organism evidence="2 3">
    <name type="scientific">Desulfosporosinus orientis (strain ATCC 19365 / DSM 765 / NCIMB 8382 / VKM B-1628 / Singapore I)</name>
    <name type="common">Desulfotomaculum orientis</name>
    <dbReference type="NCBI Taxonomy" id="768706"/>
    <lineage>
        <taxon>Bacteria</taxon>
        <taxon>Bacillati</taxon>
        <taxon>Bacillota</taxon>
        <taxon>Clostridia</taxon>
        <taxon>Eubacteriales</taxon>
        <taxon>Desulfitobacteriaceae</taxon>
        <taxon>Desulfosporosinus</taxon>
    </lineage>
</organism>
<evidence type="ECO:0000313" key="2">
    <source>
        <dbReference type="EMBL" id="AET66368.1"/>
    </source>
</evidence>
<dbReference type="RefSeq" id="WP_014183193.1">
    <property type="nucleotide sequence ID" value="NC_016584.1"/>
</dbReference>
<evidence type="ECO:0000313" key="3">
    <source>
        <dbReference type="Proteomes" id="UP000006346"/>
    </source>
</evidence>
<evidence type="ECO:0000259" key="1">
    <source>
        <dbReference type="Pfam" id="PF12728"/>
    </source>
</evidence>
<gene>
    <name evidence="2" type="ordered locus">Desor_0678</name>
</gene>
<keyword evidence="3" id="KW-1185">Reference proteome</keyword>
<dbReference type="EMBL" id="CP003108">
    <property type="protein sequence ID" value="AET66368.1"/>
    <property type="molecule type" value="Genomic_DNA"/>
</dbReference>
<proteinExistence type="predicted"/>